<accession>A0A0G1SKX6</accession>
<evidence type="ECO:0000256" key="1">
    <source>
        <dbReference type="SAM" id="Phobius"/>
    </source>
</evidence>
<proteinExistence type="predicted"/>
<dbReference type="AlphaFoldDB" id="A0A0G1SKX6"/>
<keyword evidence="1" id="KW-1133">Transmembrane helix</keyword>
<evidence type="ECO:0000313" key="2">
    <source>
        <dbReference type="EMBL" id="KKU33970.1"/>
    </source>
</evidence>
<feature type="transmembrane region" description="Helical" evidence="1">
    <location>
        <begin position="51"/>
        <end position="70"/>
    </location>
</feature>
<feature type="transmembrane region" description="Helical" evidence="1">
    <location>
        <begin position="76"/>
        <end position="94"/>
    </location>
</feature>
<dbReference type="EMBL" id="LCMG01000006">
    <property type="protein sequence ID" value="KKU33970.1"/>
    <property type="molecule type" value="Genomic_DNA"/>
</dbReference>
<keyword evidence="1" id="KW-0472">Membrane</keyword>
<reference evidence="2 3" key="1">
    <citation type="journal article" date="2015" name="Nature">
        <title>rRNA introns, odd ribosomes, and small enigmatic genomes across a large radiation of phyla.</title>
        <authorList>
            <person name="Brown C.T."/>
            <person name="Hug L.A."/>
            <person name="Thomas B.C."/>
            <person name="Sharon I."/>
            <person name="Castelle C.J."/>
            <person name="Singh A."/>
            <person name="Wilkins M.J."/>
            <person name="Williams K.H."/>
            <person name="Banfield J.F."/>
        </authorList>
    </citation>
    <scope>NUCLEOTIDE SEQUENCE [LARGE SCALE GENOMIC DNA]</scope>
</reference>
<comment type="caution">
    <text evidence="2">The sequence shown here is derived from an EMBL/GenBank/DDBJ whole genome shotgun (WGS) entry which is preliminary data.</text>
</comment>
<name>A0A0G1SKX6_9BACT</name>
<gene>
    <name evidence="2" type="ORF">UX45_C0006G0022</name>
</gene>
<sequence>MVSKIDLPPSFRSGAEAFEKAWINEECLRRHHEYELRMVEDPKTRLIKNSIFLSLSIIFVGVSSFLHWFFLLFTCFLLFFMLIFFLMSLLNVYCDHKSKKIWAKLNSEESKQEREQILKNDAYHLAWVMMIRINAFNASFDLLTGSSSDEWNDWVQKRFFLQHQEILEEIKACPFFKAPVRDLALVPATDRLRHYLLLEPSEFQRLYQR</sequence>
<keyword evidence="1" id="KW-0812">Transmembrane</keyword>
<protein>
    <submittedName>
        <fullName evidence="2">Uncharacterized protein</fullName>
    </submittedName>
</protein>
<organism evidence="2 3">
    <name type="scientific">Candidatus Uhrbacteria bacterium GW2011_GWF2_46_218</name>
    <dbReference type="NCBI Taxonomy" id="1619001"/>
    <lineage>
        <taxon>Bacteria</taxon>
        <taxon>Candidatus Uhriibacteriota</taxon>
    </lineage>
</organism>
<dbReference type="Proteomes" id="UP000034705">
    <property type="component" value="Unassembled WGS sequence"/>
</dbReference>
<evidence type="ECO:0000313" key="3">
    <source>
        <dbReference type="Proteomes" id="UP000034705"/>
    </source>
</evidence>